<dbReference type="EMBL" id="JBHRSW010000004">
    <property type="protein sequence ID" value="MFC3120240.1"/>
    <property type="molecule type" value="Genomic_DNA"/>
</dbReference>
<reference evidence="4" key="1">
    <citation type="journal article" date="2019" name="Int. J. Syst. Evol. Microbiol.">
        <title>The Global Catalogue of Microorganisms (GCM) 10K type strain sequencing project: providing services to taxonomists for standard genome sequencing and annotation.</title>
        <authorList>
            <consortium name="The Broad Institute Genomics Platform"/>
            <consortium name="The Broad Institute Genome Sequencing Center for Infectious Disease"/>
            <person name="Wu L."/>
            <person name="Ma J."/>
        </authorList>
    </citation>
    <scope>NUCLEOTIDE SEQUENCE [LARGE SCALE GENOMIC DNA]</scope>
    <source>
        <strain evidence="4">KCTC 52473</strain>
    </source>
</reference>
<evidence type="ECO:0008006" key="5">
    <source>
        <dbReference type="Google" id="ProtNLM"/>
    </source>
</evidence>
<keyword evidence="2" id="KW-0812">Transmembrane</keyword>
<evidence type="ECO:0000256" key="2">
    <source>
        <dbReference type="SAM" id="Phobius"/>
    </source>
</evidence>
<feature type="transmembrane region" description="Helical" evidence="2">
    <location>
        <begin position="6"/>
        <end position="23"/>
    </location>
</feature>
<dbReference type="Proteomes" id="UP001595478">
    <property type="component" value="Unassembled WGS sequence"/>
</dbReference>
<feature type="coiled-coil region" evidence="1">
    <location>
        <begin position="39"/>
        <end position="66"/>
    </location>
</feature>
<keyword evidence="2" id="KW-1133">Transmembrane helix</keyword>
<dbReference type="RefSeq" id="WP_376918381.1">
    <property type="nucleotide sequence ID" value="NZ_JBHRSW010000004.1"/>
</dbReference>
<organism evidence="3 4">
    <name type="scientific">Agaribacter flavus</name>
    <dbReference type="NCBI Taxonomy" id="1902781"/>
    <lineage>
        <taxon>Bacteria</taxon>
        <taxon>Pseudomonadati</taxon>
        <taxon>Pseudomonadota</taxon>
        <taxon>Gammaproteobacteria</taxon>
        <taxon>Alteromonadales</taxon>
        <taxon>Alteromonadaceae</taxon>
        <taxon>Agaribacter</taxon>
    </lineage>
</organism>
<comment type="caution">
    <text evidence="3">The sequence shown here is derived from an EMBL/GenBank/DDBJ whole genome shotgun (WGS) entry which is preliminary data.</text>
</comment>
<evidence type="ECO:0000313" key="4">
    <source>
        <dbReference type="Proteomes" id="UP001595478"/>
    </source>
</evidence>
<protein>
    <recommendedName>
        <fullName evidence="5">Chromosome segregation ATPase</fullName>
    </recommendedName>
</protein>
<gene>
    <name evidence="3" type="ORF">ACFOHL_01235</name>
</gene>
<evidence type="ECO:0000256" key="1">
    <source>
        <dbReference type="SAM" id="Coils"/>
    </source>
</evidence>
<sequence>MFNRSVKYIILLAINIAVLLMFYPDMKNRGDGIFETGFVIDLIAERDALKKQLNAAQNESTIASTKATSASLQLEQTQRLILQSEDKYRQCVQEKNNLVTAAAKASEEIKRQQLAAEQSSASFQACEVQSREIALFKAQLKQTEEALKQTHSQKAQLNNKIFELEKQLNEQLESLTQPQEKNEALISQLKARIAKLEADIENPIYLKSAYLSGKACDNSRFEDLVCIEEFIVRPKFSKAPITEVTVNIYAPDRRRVAQGTFASERTQLVRLPLGRARDLLAGEYSAEFIVNNETLVSNGHLIVKR</sequence>
<feature type="coiled-coil region" evidence="1">
    <location>
        <begin position="126"/>
        <end position="199"/>
    </location>
</feature>
<keyword evidence="4" id="KW-1185">Reference proteome</keyword>
<keyword evidence="2" id="KW-0472">Membrane</keyword>
<name>A0ABV7FJD0_9ALTE</name>
<evidence type="ECO:0000313" key="3">
    <source>
        <dbReference type="EMBL" id="MFC3120240.1"/>
    </source>
</evidence>
<keyword evidence="1" id="KW-0175">Coiled coil</keyword>
<accession>A0ABV7FJD0</accession>
<proteinExistence type="predicted"/>